<keyword evidence="3 9" id="KW-0031">Aminopeptidase</keyword>
<dbReference type="NCBIfam" id="TIGR01882">
    <property type="entry name" value="peptidase-T"/>
    <property type="match status" value="1"/>
</dbReference>
<dbReference type="InterPro" id="IPR002933">
    <property type="entry name" value="Peptidase_M20"/>
</dbReference>
<comment type="subcellular location">
    <subcellularLocation>
        <location evidence="9">Cytoplasm</location>
    </subcellularLocation>
</comment>
<evidence type="ECO:0000256" key="8">
    <source>
        <dbReference type="ARBA" id="ARBA00023049"/>
    </source>
</evidence>
<dbReference type="NCBIfam" id="NF009920">
    <property type="entry name" value="PRK13381.1"/>
    <property type="match status" value="1"/>
</dbReference>
<feature type="active site" description="Proton acceptor" evidence="9 10">
    <location>
        <position position="175"/>
    </location>
</feature>
<proteinExistence type="inferred from homology"/>
<dbReference type="OrthoDB" id="9804934at2"/>
<evidence type="ECO:0000256" key="10">
    <source>
        <dbReference type="PIRSR" id="PIRSR037215-1"/>
    </source>
</evidence>
<dbReference type="GO" id="GO:0043171">
    <property type="term" value="P:peptide catabolic process"/>
    <property type="evidence" value="ECO:0007669"/>
    <property type="project" value="UniProtKB-UniRule"/>
</dbReference>
<feature type="binding site" evidence="9 11">
    <location>
        <position position="198"/>
    </location>
    <ligand>
        <name>Zn(2+)</name>
        <dbReference type="ChEBI" id="CHEBI:29105"/>
        <label>1</label>
    </ligand>
</feature>
<dbReference type="HAMAP" id="MF_00550">
    <property type="entry name" value="Aminopeptidase_M20"/>
    <property type="match status" value="1"/>
</dbReference>
<keyword evidence="8 9" id="KW-0482">Metalloprotease</keyword>
<dbReference type="Proteomes" id="UP000175744">
    <property type="component" value="Unassembled WGS sequence"/>
</dbReference>
<dbReference type="EC" id="3.4.11.4" evidence="9"/>
<dbReference type="GO" id="GO:0008237">
    <property type="term" value="F:metallopeptidase activity"/>
    <property type="evidence" value="ECO:0007669"/>
    <property type="project" value="UniProtKB-KW"/>
</dbReference>
<dbReference type="PROSITE" id="PS00759">
    <property type="entry name" value="ARGE_DAPE_CPG2_2"/>
    <property type="match status" value="1"/>
</dbReference>
<evidence type="ECO:0000256" key="2">
    <source>
        <dbReference type="ARBA" id="ARBA00009692"/>
    </source>
</evidence>
<evidence type="ECO:0000256" key="9">
    <source>
        <dbReference type="HAMAP-Rule" id="MF_00550"/>
    </source>
</evidence>
<comment type="function">
    <text evidence="9">Cleaves the N-terminal amino acid of tripeptides.</text>
</comment>
<evidence type="ECO:0000256" key="3">
    <source>
        <dbReference type="ARBA" id="ARBA00022438"/>
    </source>
</evidence>
<comment type="caution">
    <text evidence="13">The sequence shown here is derived from an EMBL/GenBank/DDBJ whole genome shotgun (WGS) entry which is preliminary data.</text>
</comment>
<organism evidence="13 14">
    <name type="scientific">Clostridium acetireducens DSM 10703</name>
    <dbReference type="NCBI Taxonomy" id="1121290"/>
    <lineage>
        <taxon>Bacteria</taxon>
        <taxon>Bacillati</taxon>
        <taxon>Bacillota</taxon>
        <taxon>Clostridia</taxon>
        <taxon>Eubacteriales</taxon>
        <taxon>Clostridiaceae</taxon>
        <taxon>Clostridium</taxon>
    </lineage>
</organism>
<name>A0A1E8F263_9CLOT</name>
<dbReference type="AlphaFoldDB" id="A0A1E8F263"/>
<reference evidence="13 14" key="1">
    <citation type="submission" date="2016-06" db="EMBL/GenBank/DDBJ databases">
        <title>Genome sequence of Clostridium acetireducens DSM 10703.</title>
        <authorList>
            <person name="Poehlein A."/>
            <person name="Fluechter S."/>
            <person name="Duerre P."/>
            <person name="Daniel R."/>
        </authorList>
    </citation>
    <scope>NUCLEOTIDE SEQUENCE [LARGE SCALE GENOMIC DNA]</scope>
    <source>
        <strain evidence="13 14">DSM 10703</strain>
    </source>
</reference>
<evidence type="ECO:0000256" key="11">
    <source>
        <dbReference type="PIRSR" id="PIRSR037215-2"/>
    </source>
</evidence>
<evidence type="ECO:0000256" key="7">
    <source>
        <dbReference type="ARBA" id="ARBA00022833"/>
    </source>
</evidence>
<dbReference type="NCBIfam" id="NF003976">
    <property type="entry name" value="PRK05469.1"/>
    <property type="match status" value="1"/>
</dbReference>
<dbReference type="PANTHER" id="PTHR42994:SF1">
    <property type="entry name" value="PEPTIDASE T"/>
    <property type="match status" value="1"/>
</dbReference>
<dbReference type="SUPFAM" id="SSF53187">
    <property type="entry name" value="Zn-dependent exopeptidases"/>
    <property type="match status" value="1"/>
</dbReference>
<dbReference type="CDD" id="cd03892">
    <property type="entry name" value="M20_peptT"/>
    <property type="match status" value="1"/>
</dbReference>
<dbReference type="PATRIC" id="fig|1121290.3.peg.253"/>
<dbReference type="Gene3D" id="3.30.70.360">
    <property type="match status" value="1"/>
</dbReference>
<feature type="binding site" evidence="9 11">
    <location>
        <position position="176"/>
    </location>
    <ligand>
        <name>Zn(2+)</name>
        <dbReference type="ChEBI" id="CHEBI:29105"/>
        <label>2</label>
    </ligand>
</feature>
<feature type="domain" description="Peptidase M20 dimerisation" evidence="12">
    <location>
        <begin position="207"/>
        <end position="309"/>
    </location>
</feature>
<comment type="cofactor">
    <cofactor evidence="9 11">
        <name>Zn(2+)</name>
        <dbReference type="ChEBI" id="CHEBI:29105"/>
    </cofactor>
    <text evidence="9 11">Binds 2 Zn(2+) ions per subunit.</text>
</comment>
<evidence type="ECO:0000256" key="1">
    <source>
        <dbReference type="ARBA" id="ARBA00000870"/>
    </source>
</evidence>
<dbReference type="InterPro" id="IPR001261">
    <property type="entry name" value="ArgE/DapE_CS"/>
</dbReference>
<protein>
    <recommendedName>
        <fullName evidence="9">Peptidase T</fullName>
        <ecNumber evidence="9">3.4.11.4</ecNumber>
    </recommendedName>
    <alternativeName>
        <fullName evidence="9">Aminotripeptidase</fullName>
        <shortName evidence="9">Tripeptidase</shortName>
    </alternativeName>
    <alternativeName>
        <fullName evidence="9">Tripeptide aminopeptidase</fullName>
    </alternativeName>
</protein>
<sequence length="409" mass="46343">MSKVVERFLNYIKVNTTSNENSSTTPSTENQLKFAKYLVKELLNIGIKNVYLTEKGYVIAKIPSNTSKNIPNIGFIAHMDTSADALGENINPKIIKEYDGKDIILNKEKNIILSPEEFPELKNYIGEDIITTDGTTLLGADDKAGIAEIVTAMEYIINNPEIKHGNICIGFTPDEEIGRGSDYFDIDDFGADFSYTIDGGKIGELQYENFNAASAKLVIHGKNVHPGSAKNKMINSIMVANEFLNMLPKAEQPEYTENREGFFHLTYFNGNVENTELHFIIRDFNKSNFKYKKQLFENITKFINDKYRKNIAYIEIHDQYYNMKEKILPLQHIIDIAYKAIEESHITPLVNPIRGGTDGARLSFLGMPTPNLFTGGENFHGRYEYIPINSMEKAVEVILKIIDISLKTF</sequence>
<evidence type="ECO:0000256" key="5">
    <source>
        <dbReference type="ARBA" id="ARBA00022723"/>
    </source>
</evidence>
<comment type="similarity">
    <text evidence="2 9">Belongs to the peptidase M20B family.</text>
</comment>
<dbReference type="Gene3D" id="3.40.630.10">
    <property type="entry name" value="Zn peptidases"/>
    <property type="match status" value="1"/>
</dbReference>
<comment type="catalytic activity">
    <reaction evidence="1 9">
        <text>Release of the N-terminal residue from a tripeptide.</text>
        <dbReference type="EC" id="3.4.11.4"/>
    </reaction>
</comment>
<dbReference type="GO" id="GO:0005829">
    <property type="term" value="C:cytosol"/>
    <property type="evidence" value="ECO:0007669"/>
    <property type="project" value="TreeGrafter"/>
</dbReference>
<keyword evidence="9" id="KW-0963">Cytoplasm</keyword>
<evidence type="ECO:0000313" key="14">
    <source>
        <dbReference type="Proteomes" id="UP000175744"/>
    </source>
</evidence>
<keyword evidence="6 9" id="KW-0378">Hydrolase</keyword>
<evidence type="ECO:0000256" key="6">
    <source>
        <dbReference type="ARBA" id="ARBA00022801"/>
    </source>
</evidence>
<dbReference type="InterPro" id="IPR036264">
    <property type="entry name" value="Bact_exopeptidase_dim_dom"/>
</dbReference>
<evidence type="ECO:0000259" key="12">
    <source>
        <dbReference type="Pfam" id="PF07687"/>
    </source>
</evidence>
<dbReference type="GO" id="GO:0045148">
    <property type="term" value="F:tripeptide aminopeptidase activity"/>
    <property type="evidence" value="ECO:0007669"/>
    <property type="project" value="UniProtKB-UniRule"/>
</dbReference>
<dbReference type="Pfam" id="PF07687">
    <property type="entry name" value="M20_dimer"/>
    <property type="match status" value="1"/>
</dbReference>
<dbReference type="InterPro" id="IPR010161">
    <property type="entry name" value="Peptidase_M20B"/>
</dbReference>
<evidence type="ECO:0000313" key="13">
    <source>
        <dbReference type="EMBL" id="OFI07421.1"/>
    </source>
</evidence>
<gene>
    <name evidence="9 13" type="primary">pepT</name>
    <name evidence="13" type="ORF">CLOACE_02490</name>
</gene>
<dbReference type="PROSITE" id="PS00758">
    <property type="entry name" value="ARGE_DAPE_CPG2_1"/>
    <property type="match status" value="1"/>
</dbReference>
<dbReference type="GO" id="GO:0006508">
    <property type="term" value="P:proteolysis"/>
    <property type="evidence" value="ECO:0007669"/>
    <property type="project" value="UniProtKB-UniRule"/>
</dbReference>
<feature type="binding site" evidence="9 11">
    <location>
        <position position="78"/>
    </location>
    <ligand>
        <name>Zn(2+)</name>
        <dbReference type="ChEBI" id="CHEBI:29105"/>
        <label>1</label>
    </ligand>
</feature>
<dbReference type="SUPFAM" id="SSF55031">
    <property type="entry name" value="Bacterial exopeptidase dimerisation domain"/>
    <property type="match status" value="1"/>
</dbReference>
<feature type="active site" evidence="9 10">
    <location>
        <position position="80"/>
    </location>
</feature>
<feature type="binding site" evidence="9 11">
    <location>
        <position position="141"/>
    </location>
    <ligand>
        <name>Zn(2+)</name>
        <dbReference type="ChEBI" id="CHEBI:29105"/>
        <label>1</label>
    </ligand>
</feature>
<dbReference type="InterPro" id="IPR011650">
    <property type="entry name" value="Peptidase_M20_dimer"/>
</dbReference>
<keyword evidence="7 9" id="KW-0862">Zinc</keyword>
<dbReference type="PIRSF" id="PIRSF037215">
    <property type="entry name" value="Peptidase_M20B"/>
    <property type="match status" value="1"/>
</dbReference>
<feature type="binding site" evidence="9 11">
    <location>
        <position position="141"/>
    </location>
    <ligand>
        <name>Zn(2+)</name>
        <dbReference type="ChEBI" id="CHEBI:29105"/>
        <label>2</label>
    </ligand>
</feature>
<dbReference type="EMBL" id="LZFO01000003">
    <property type="protein sequence ID" value="OFI07421.1"/>
    <property type="molecule type" value="Genomic_DNA"/>
</dbReference>
<evidence type="ECO:0000256" key="4">
    <source>
        <dbReference type="ARBA" id="ARBA00022670"/>
    </source>
</evidence>
<dbReference type="STRING" id="1121290.CLAOCE_02490"/>
<keyword evidence="14" id="KW-1185">Reference proteome</keyword>
<accession>A0A1E8F263</accession>
<dbReference type="Pfam" id="PF01546">
    <property type="entry name" value="Peptidase_M20"/>
    <property type="match status" value="1"/>
</dbReference>
<dbReference type="RefSeq" id="WP_070109226.1">
    <property type="nucleotide sequence ID" value="NZ_LZFO01000003.1"/>
</dbReference>
<dbReference type="GO" id="GO:0008270">
    <property type="term" value="F:zinc ion binding"/>
    <property type="evidence" value="ECO:0007669"/>
    <property type="project" value="UniProtKB-UniRule"/>
</dbReference>
<dbReference type="PANTHER" id="PTHR42994">
    <property type="entry name" value="PEPTIDASE T"/>
    <property type="match status" value="1"/>
</dbReference>
<keyword evidence="5 9" id="KW-0479">Metal-binding</keyword>
<keyword evidence="4 9" id="KW-0645">Protease</keyword>
<feature type="binding site" evidence="9 11">
    <location>
        <position position="380"/>
    </location>
    <ligand>
        <name>Zn(2+)</name>
        <dbReference type="ChEBI" id="CHEBI:29105"/>
        <label>2</label>
    </ligand>
</feature>